<comment type="similarity">
    <text evidence="2">Belongs to the VTI1 family.</text>
</comment>
<dbReference type="InterPro" id="IPR038407">
    <property type="entry name" value="v-SNARE_N_sf"/>
</dbReference>
<evidence type="ECO:0000256" key="7">
    <source>
        <dbReference type="ARBA" id="ARBA00023054"/>
    </source>
</evidence>
<dbReference type="GO" id="GO:1903076">
    <property type="term" value="P:regulation of protein localization to plasma membrane"/>
    <property type="evidence" value="ECO:0007669"/>
    <property type="project" value="TreeGrafter"/>
</dbReference>
<evidence type="ECO:0000256" key="4">
    <source>
        <dbReference type="ARBA" id="ARBA00022692"/>
    </source>
</evidence>
<dbReference type="FunFam" id="1.20.5.110:FF:000002">
    <property type="entry name" value="Vesicle transport through interaction with t-SNAREsB"/>
    <property type="match status" value="1"/>
</dbReference>
<dbReference type="GO" id="GO:0005829">
    <property type="term" value="C:cytosol"/>
    <property type="evidence" value="ECO:0007669"/>
    <property type="project" value="GOC"/>
</dbReference>
<dbReference type="OrthoDB" id="430637at2759"/>
<dbReference type="SUPFAM" id="SSF47661">
    <property type="entry name" value="t-snare proteins"/>
    <property type="match status" value="1"/>
</dbReference>
<dbReference type="PROSITE" id="PS50192">
    <property type="entry name" value="T_SNARE"/>
    <property type="match status" value="1"/>
</dbReference>
<dbReference type="Gene3D" id="1.20.58.400">
    <property type="entry name" value="t-snare proteins"/>
    <property type="match status" value="1"/>
</dbReference>
<dbReference type="EMBL" id="KQ417294">
    <property type="protein sequence ID" value="KOF92682.1"/>
    <property type="molecule type" value="Genomic_DNA"/>
</dbReference>
<dbReference type="Pfam" id="PF05008">
    <property type="entry name" value="V-SNARE"/>
    <property type="match status" value="1"/>
</dbReference>
<feature type="coiled-coil region" evidence="9">
    <location>
        <begin position="36"/>
        <end position="96"/>
    </location>
</feature>
<evidence type="ECO:0000313" key="12">
    <source>
        <dbReference type="EMBL" id="KOF92682.1"/>
    </source>
</evidence>
<name>A0A0L8HU16_OCTBM</name>
<feature type="domain" description="T-SNARE coiled-coil homology" evidence="11">
    <location>
        <begin position="122"/>
        <end position="184"/>
    </location>
</feature>
<dbReference type="GO" id="GO:0006886">
    <property type="term" value="P:intracellular protein transport"/>
    <property type="evidence" value="ECO:0007669"/>
    <property type="project" value="InterPro"/>
</dbReference>
<keyword evidence="4 10" id="KW-0812">Transmembrane</keyword>
<evidence type="ECO:0000256" key="2">
    <source>
        <dbReference type="ARBA" id="ARBA00006108"/>
    </source>
</evidence>
<protein>
    <recommendedName>
        <fullName evidence="11">t-SNARE coiled-coil homology domain-containing protein</fullName>
    </recommendedName>
</protein>
<proteinExistence type="inferred from homology"/>
<dbReference type="InterPro" id="IPR010989">
    <property type="entry name" value="SNARE"/>
</dbReference>
<gene>
    <name evidence="12" type="ORF">OCBIM_22006078mg</name>
</gene>
<dbReference type="PANTHER" id="PTHR21230:SF89">
    <property type="entry name" value="VESICLE TRANSPORT THROUGH INTERACTION WITH T-SNARES HOMOLOG 1B"/>
    <property type="match status" value="1"/>
</dbReference>
<dbReference type="GO" id="GO:0005484">
    <property type="term" value="F:SNAP receptor activity"/>
    <property type="evidence" value="ECO:0007669"/>
    <property type="project" value="TreeGrafter"/>
</dbReference>
<evidence type="ECO:0000256" key="10">
    <source>
        <dbReference type="SAM" id="Phobius"/>
    </source>
</evidence>
<dbReference type="GO" id="GO:0042147">
    <property type="term" value="P:retrograde transport, endosome to Golgi"/>
    <property type="evidence" value="ECO:0007669"/>
    <property type="project" value="TreeGrafter"/>
</dbReference>
<dbReference type="GO" id="GO:0005789">
    <property type="term" value="C:endoplasmic reticulum membrane"/>
    <property type="evidence" value="ECO:0007669"/>
    <property type="project" value="TreeGrafter"/>
</dbReference>
<dbReference type="GO" id="GO:0031902">
    <property type="term" value="C:late endosome membrane"/>
    <property type="evidence" value="ECO:0007669"/>
    <property type="project" value="TreeGrafter"/>
</dbReference>
<dbReference type="GO" id="GO:0016236">
    <property type="term" value="P:macroautophagy"/>
    <property type="evidence" value="ECO:0007669"/>
    <property type="project" value="TreeGrafter"/>
</dbReference>
<dbReference type="GO" id="GO:0005794">
    <property type="term" value="C:Golgi apparatus"/>
    <property type="evidence" value="ECO:0007669"/>
    <property type="project" value="TreeGrafter"/>
</dbReference>
<keyword evidence="8 10" id="KW-0472">Membrane</keyword>
<dbReference type="InterPro" id="IPR000727">
    <property type="entry name" value="T_SNARE_dom"/>
</dbReference>
<dbReference type="SUPFAM" id="SSF58038">
    <property type="entry name" value="SNARE fusion complex"/>
    <property type="match status" value="1"/>
</dbReference>
<dbReference type="CDD" id="cd15890">
    <property type="entry name" value="SNARE_Vti1b"/>
    <property type="match status" value="1"/>
</dbReference>
<keyword evidence="5" id="KW-0653">Protein transport</keyword>
<organism evidence="12">
    <name type="scientific">Octopus bimaculoides</name>
    <name type="common">California two-spotted octopus</name>
    <dbReference type="NCBI Taxonomy" id="37653"/>
    <lineage>
        <taxon>Eukaryota</taxon>
        <taxon>Metazoa</taxon>
        <taxon>Spiralia</taxon>
        <taxon>Lophotrochozoa</taxon>
        <taxon>Mollusca</taxon>
        <taxon>Cephalopoda</taxon>
        <taxon>Coleoidea</taxon>
        <taxon>Octopodiformes</taxon>
        <taxon>Octopoda</taxon>
        <taxon>Incirrata</taxon>
        <taxon>Octopodidae</taxon>
        <taxon>Octopus</taxon>
    </lineage>
</organism>
<dbReference type="GO" id="GO:0006891">
    <property type="term" value="P:intra-Golgi vesicle-mediated transport"/>
    <property type="evidence" value="ECO:0007669"/>
    <property type="project" value="TreeGrafter"/>
</dbReference>
<keyword evidence="6 10" id="KW-1133">Transmembrane helix</keyword>
<keyword evidence="7 9" id="KW-0175">Coiled coil</keyword>
<dbReference type="Pfam" id="PF12352">
    <property type="entry name" value="V-SNARE_C"/>
    <property type="match status" value="1"/>
</dbReference>
<accession>A0A0L8HU16</accession>
<dbReference type="AlphaFoldDB" id="A0A0L8HU16"/>
<dbReference type="GO" id="GO:0000149">
    <property type="term" value="F:SNARE binding"/>
    <property type="evidence" value="ECO:0007669"/>
    <property type="project" value="TreeGrafter"/>
</dbReference>
<dbReference type="STRING" id="37653.A0A0L8HU16"/>
<keyword evidence="3" id="KW-0813">Transport</keyword>
<dbReference type="PANTHER" id="PTHR21230">
    <property type="entry name" value="VESICLE TRANSPORT V-SNARE PROTEIN VTI1-RELATED"/>
    <property type="match status" value="1"/>
</dbReference>
<evidence type="ECO:0000256" key="1">
    <source>
        <dbReference type="ARBA" id="ARBA00004211"/>
    </source>
</evidence>
<dbReference type="GO" id="GO:0048280">
    <property type="term" value="P:vesicle fusion with Golgi apparatus"/>
    <property type="evidence" value="ECO:0007669"/>
    <property type="project" value="TreeGrafter"/>
</dbReference>
<evidence type="ECO:0000256" key="3">
    <source>
        <dbReference type="ARBA" id="ARBA00022448"/>
    </source>
</evidence>
<evidence type="ECO:0000256" key="5">
    <source>
        <dbReference type="ARBA" id="ARBA00022927"/>
    </source>
</evidence>
<sequence length="217" mass="25312">MSSEKFECLEDDLNGVLEQLKKYIHDEIPVLYGEEKKNAKRQVEKKLEEASLLMQEMEQESKSAPQTYRIQMMNQLRNYRREIESLSRNFKMISENNTFDSGTSDWENKIEGSNRQKLFSGIQSLQKTSESIARSQQVAAETDEIGTGIIEDMSRQREVLERTKNRLDETDANLSKSRRIIKNIVRRLMTDKMILIAIILVELAALGGVVYYKYFRK</sequence>
<dbReference type="Gene3D" id="1.20.5.110">
    <property type="match status" value="1"/>
</dbReference>
<dbReference type="GO" id="GO:0031201">
    <property type="term" value="C:SNARE complex"/>
    <property type="evidence" value="ECO:0007669"/>
    <property type="project" value="TreeGrafter"/>
</dbReference>
<evidence type="ECO:0000256" key="9">
    <source>
        <dbReference type="SAM" id="Coils"/>
    </source>
</evidence>
<evidence type="ECO:0000256" key="6">
    <source>
        <dbReference type="ARBA" id="ARBA00022989"/>
    </source>
</evidence>
<dbReference type="OMA" id="YRRVMTN"/>
<reference evidence="12" key="1">
    <citation type="submission" date="2015-07" db="EMBL/GenBank/DDBJ databases">
        <title>MeaNS - Measles Nucleotide Surveillance Program.</title>
        <authorList>
            <person name="Tran T."/>
            <person name="Druce J."/>
        </authorList>
    </citation>
    <scope>NUCLEOTIDE SEQUENCE</scope>
    <source>
        <strain evidence="12">UCB-OBI-ISO-001</strain>
        <tissue evidence="12">Gonad</tissue>
    </source>
</reference>
<dbReference type="KEGG" id="obi:106868588"/>
<evidence type="ECO:0000259" key="11">
    <source>
        <dbReference type="PROSITE" id="PS50192"/>
    </source>
</evidence>
<feature type="coiled-coil region" evidence="9">
    <location>
        <begin position="150"/>
        <end position="180"/>
    </location>
</feature>
<dbReference type="InterPro" id="IPR007705">
    <property type="entry name" value="Vesicle_trsprt_v-SNARE_N"/>
</dbReference>
<dbReference type="GO" id="GO:0012507">
    <property type="term" value="C:ER to Golgi transport vesicle membrane"/>
    <property type="evidence" value="ECO:0007669"/>
    <property type="project" value="TreeGrafter"/>
</dbReference>
<feature type="transmembrane region" description="Helical" evidence="10">
    <location>
        <begin position="193"/>
        <end position="214"/>
    </location>
</feature>
<comment type="subcellular location">
    <subcellularLocation>
        <location evidence="1">Membrane</location>
        <topology evidence="1">Single-pass type IV membrane protein</topology>
    </subcellularLocation>
</comment>
<dbReference type="GO" id="GO:0006896">
    <property type="term" value="P:Golgi to vacuole transport"/>
    <property type="evidence" value="ECO:0007669"/>
    <property type="project" value="TreeGrafter"/>
</dbReference>
<evidence type="ECO:0000256" key="8">
    <source>
        <dbReference type="ARBA" id="ARBA00023136"/>
    </source>
</evidence>